<evidence type="ECO:0000313" key="2">
    <source>
        <dbReference type="EMBL" id="KAF2307793.1"/>
    </source>
</evidence>
<name>A0A6A6M611_HEVBR</name>
<keyword evidence="3" id="KW-1185">Reference proteome</keyword>
<feature type="region of interest" description="Disordered" evidence="1">
    <location>
        <begin position="1"/>
        <end position="88"/>
    </location>
</feature>
<comment type="caution">
    <text evidence="2">The sequence shown here is derived from an EMBL/GenBank/DDBJ whole genome shotgun (WGS) entry which is preliminary data.</text>
</comment>
<evidence type="ECO:0000256" key="1">
    <source>
        <dbReference type="SAM" id="MobiDB-lite"/>
    </source>
</evidence>
<dbReference type="EMBL" id="JAAGAX010000008">
    <property type="protein sequence ID" value="KAF2307793.1"/>
    <property type="molecule type" value="Genomic_DNA"/>
</dbReference>
<accession>A0A6A6M611</accession>
<gene>
    <name evidence="2" type="ORF">GH714_031808</name>
</gene>
<proteinExistence type="predicted"/>
<organism evidence="2 3">
    <name type="scientific">Hevea brasiliensis</name>
    <name type="common">Para rubber tree</name>
    <name type="synonym">Siphonia brasiliensis</name>
    <dbReference type="NCBI Taxonomy" id="3981"/>
    <lineage>
        <taxon>Eukaryota</taxon>
        <taxon>Viridiplantae</taxon>
        <taxon>Streptophyta</taxon>
        <taxon>Embryophyta</taxon>
        <taxon>Tracheophyta</taxon>
        <taxon>Spermatophyta</taxon>
        <taxon>Magnoliopsida</taxon>
        <taxon>eudicotyledons</taxon>
        <taxon>Gunneridae</taxon>
        <taxon>Pentapetalae</taxon>
        <taxon>rosids</taxon>
        <taxon>fabids</taxon>
        <taxon>Malpighiales</taxon>
        <taxon>Euphorbiaceae</taxon>
        <taxon>Crotonoideae</taxon>
        <taxon>Micrandreae</taxon>
        <taxon>Hevea</taxon>
    </lineage>
</organism>
<reference evidence="2 3" key="1">
    <citation type="journal article" date="2020" name="Mol. Plant">
        <title>The Chromosome-Based Rubber Tree Genome Provides New Insights into Spurge Genome Evolution and Rubber Biosynthesis.</title>
        <authorList>
            <person name="Liu J."/>
            <person name="Shi C."/>
            <person name="Shi C.C."/>
            <person name="Li W."/>
            <person name="Zhang Q.J."/>
            <person name="Zhang Y."/>
            <person name="Li K."/>
            <person name="Lu H.F."/>
            <person name="Shi C."/>
            <person name="Zhu S.T."/>
            <person name="Xiao Z.Y."/>
            <person name="Nan H."/>
            <person name="Yue Y."/>
            <person name="Zhu X.G."/>
            <person name="Wu Y."/>
            <person name="Hong X.N."/>
            <person name="Fan G.Y."/>
            <person name="Tong Y."/>
            <person name="Zhang D."/>
            <person name="Mao C.L."/>
            <person name="Liu Y.L."/>
            <person name="Hao S.J."/>
            <person name="Liu W.Q."/>
            <person name="Lv M.Q."/>
            <person name="Zhang H.B."/>
            <person name="Liu Y."/>
            <person name="Hu-Tang G.R."/>
            <person name="Wang J.P."/>
            <person name="Wang J.H."/>
            <person name="Sun Y.H."/>
            <person name="Ni S.B."/>
            <person name="Chen W.B."/>
            <person name="Zhang X.C."/>
            <person name="Jiao Y.N."/>
            <person name="Eichler E.E."/>
            <person name="Li G.H."/>
            <person name="Liu X."/>
            <person name="Gao L.Z."/>
        </authorList>
    </citation>
    <scope>NUCLEOTIDE SEQUENCE [LARGE SCALE GENOMIC DNA]</scope>
    <source>
        <strain evidence="3">cv. GT1</strain>
        <tissue evidence="2">Leaf</tissue>
    </source>
</reference>
<evidence type="ECO:0000313" key="3">
    <source>
        <dbReference type="Proteomes" id="UP000467840"/>
    </source>
</evidence>
<sequence>MAESTKNQTEMVEKEDYMGDLSQLLPHEASNSSTFSAKEAESDHRHLCRFQATKPQLFNYPRRSPKPSAGKNSGDLKERITNKKRMDKIGVPIPQSNIGIVKANGLYLGSTFGKGSSGRAELVGIEIRWT</sequence>
<dbReference type="AlphaFoldDB" id="A0A6A6M611"/>
<feature type="compositionally biased region" description="Polar residues" evidence="1">
    <location>
        <begin position="1"/>
        <end position="10"/>
    </location>
</feature>
<dbReference type="Proteomes" id="UP000467840">
    <property type="component" value="Chromosome 9"/>
</dbReference>
<protein>
    <submittedName>
        <fullName evidence="2">Uncharacterized protein</fullName>
    </submittedName>
</protein>